<proteinExistence type="inferred from homology"/>
<accession>A0ABS2NXZ1</accession>
<organism evidence="5 6">
    <name type="scientific">Sutcliffiella tianshenii</name>
    <dbReference type="NCBI Taxonomy" id="1463404"/>
    <lineage>
        <taxon>Bacteria</taxon>
        <taxon>Bacillati</taxon>
        <taxon>Bacillota</taxon>
        <taxon>Bacilli</taxon>
        <taxon>Bacillales</taxon>
        <taxon>Bacillaceae</taxon>
        <taxon>Sutcliffiella</taxon>
    </lineage>
</organism>
<keyword evidence="3" id="KW-0805">Transcription regulation</keyword>
<evidence type="ECO:0000256" key="3">
    <source>
        <dbReference type="HAMAP-Rule" id="MF_00978"/>
    </source>
</evidence>
<dbReference type="Pfam" id="PF08279">
    <property type="entry name" value="HTH_11"/>
    <property type="match status" value="1"/>
</dbReference>
<dbReference type="InterPro" id="IPR003142">
    <property type="entry name" value="BPL_C"/>
</dbReference>
<keyword evidence="6" id="KW-1185">Reference proteome</keyword>
<dbReference type="SUPFAM" id="SSF46785">
    <property type="entry name" value="Winged helix' DNA-binding domain"/>
    <property type="match status" value="1"/>
</dbReference>
<dbReference type="PANTHER" id="PTHR12835">
    <property type="entry name" value="BIOTIN PROTEIN LIGASE"/>
    <property type="match status" value="1"/>
</dbReference>
<keyword evidence="1 3" id="KW-0436">Ligase</keyword>
<dbReference type="GO" id="GO:0004077">
    <property type="term" value="F:biotin--[biotin carboxyl-carrier protein] ligase activity"/>
    <property type="evidence" value="ECO:0007669"/>
    <property type="project" value="UniProtKB-EC"/>
</dbReference>
<dbReference type="PANTHER" id="PTHR12835:SF5">
    <property type="entry name" value="BIOTIN--PROTEIN LIGASE"/>
    <property type="match status" value="1"/>
</dbReference>
<evidence type="ECO:0000313" key="5">
    <source>
        <dbReference type="EMBL" id="MBM7619521.1"/>
    </source>
</evidence>
<feature type="binding site" evidence="3">
    <location>
        <position position="118"/>
    </location>
    <ligand>
        <name>biotin</name>
        <dbReference type="ChEBI" id="CHEBI:57586"/>
    </ligand>
</feature>
<dbReference type="EC" id="6.3.4.15" evidence="3"/>
<dbReference type="RefSeq" id="WP_224840199.1">
    <property type="nucleotide sequence ID" value="NZ_JAFBED010000002.1"/>
</dbReference>
<dbReference type="Gene3D" id="1.10.10.10">
    <property type="entry name" value="Winged helix-like DNA-binding domain superfamily/Winged helix DNA-binding domain"/>
    <property type="match status" value="1"/>
</dbReference>
<keyword evidence="3" id="KW-0547">Nucleotide-binding</keyword>
<sequence>MATEIRSKLLKMFTEAQGGFLSGQKISEELGCSRTAVWKHIEELRNAGYELEAIRRKGYRITKIPNRISSNEISLGLKTEALGRRIHFEESVTSTQKIAHQLAYDGALEGTLIVAEEQTAGRGRLNRAWHSPMYTGVWMSLILRPNLPPAKAPQLTLLTAVAIAQAIEEVTSLRTDIKWPNDILINKKKTVGILTEMQAEADKINSVIIGMGINVNQELEHFPEELHSIATSLAIELGKPINRAELIQMILLKFENLYHSYLEHGFYPIKLLWESYAISIGKKIIARTITGTLEGTAKGITEDGVLMLEDDKGHISYIHSADIEIGKD</sequence>
<name>A0ABS2NXZ1_9BACI</name>
<keyword evidence="2 3" id="KW-0092">Biotin</keyword>
<comment type="caution">
    <text evidence="3">Lacks conserved residue(s) required for the propagation of feature annotation.</text>
</comment>
<evidence type="ECO:0000256" key="2">
    <source>
        <dbReference type="ARBA" id="ARBA00023267"/>
    </source>
</evidence>
<dbReference type="InterPro" id="IPR030855">
    <property type="entry name" value="Bifunct_BirA"/>
</dbReference>
<dbReference type="CDD" id="cd16442">
    <property type="entry name" value="BPL"/>
    <property type="match status" value="1"/>
</dbReference>
<comment type="similarity">
    <text evidence="3">Belongs to the biotin--protein ligase family.</text>
</comment>
<feature type="binding site" evidence="3">
    <location>
        <begin position="122"/>
        <end position="124"/>
    </location>
    <ligand>
        <name>biotin</name>
        <dbReference type="ChEBI" id="CHEBI:57586"/>
    </ligand>
</feature>
<dbReference type="InterPro" id="IPR013196">
    <property type="entry name" value="HTH_11"/>
</dbReference>
<feature type="DNA-binding region" description="H-T-H motif" evidence="3">
    <location>
        <begin position="23"/>
        <end position="42"/>
    </location>
</feature>
<protein>
    <recommendedName>
        <fullName evidence="3">Bifunctional ligase/repressor BirA</fullName>
    </recommendedName>
    <alternativeName>
        <fullName evidence="3">Biotin--[acetyl-CoA-carboxylase] ligase</fullName>
        <ecNumber evidence="3">6.3.4.15</ecNumber>
    </alternativeName>
    <alternativeName>
        <fullName evidence="3">Biotin--protein ligase</fullName>
    </alternativeName>
    <alternativeName>
        <fullName evidence="3">Biotin-[acetyl-CoA carboxylase] synthetase</fullName>
    </alternativeName>
</protein>
<keyword evidence="3" id="KW-0238">DNA-binding</keyword>
<feature type="domain" description="BPL/LPL catalytic" evidence="4">
    <location>
        <begin position="75"/>
        <end position="262"/>
    </location>
</feature>
<dbReference type="SUPFAM" id="SSF55681">
    <property type="entry name" value="Class II aaRS and biotin synthetases"/>
    <property type="match status" value="1"/>
</dbReference>
<dbReference type="InterPro" id="IPR004143">
    <property type="entry name" value="BPL_LPL_catalytic"/>
</dbReference>
<dbReference type="Pfam" id="PF03099">
    <property type="entry name" value="BPL_LplA_LipB"/>
    <property type="match status" value="1"/>
</dbReference>
<dbReference type="Proteomes" id="UP000737402">
    <property type="component" value="Unassembled WGS sequence"/>
</dbReference>
<dbReference type="Gene3D" id="2.30.30.100">
    <property type="match status" value="1"/>
</dbReference>
<dbReference type="InterPro" id="IPR045864">
    <property type="entry name" value="aa-tRNA-synth_II/BPL/LPL"/>
</dbReference>
<comment type="catalytic activity">
    <reaction evidence="3">
        <text>biotin + L-lysyl-[protein] + ATP = N(6)-biotinyl-L-lysyl-[protein] + AMP + diphosphate + H(+)</text>
        <dbReference type="Rhea" id="RHEA:11756"/>
        <dbReference type="Rhea" id="RHEA-COMP:9752"/>
        <dbReference type="Rhea" id="RHEA-COMP:10505"/>
        <dbReference type="ChEBI" id="CHEBI:15378"/>
        <dbReference type="ChEBI" id="CHEBI:29969"/>
        <dbReference type="ChEBI" id="CHEBI:30616"/>
        <dbReference type="ChEBI" id="CHEBI:33019"/>
        <dbReference type="ChEBI" id="CHEBI:57586"/>
        <dbReference type="ChEBI" id="CHEBI:83144"/>
        <dbReference type="ChEBI" id="CHEBI:456215"/>
        <dbReference type="EC" id="6.3.4.15"/>
    </reaction>
</comment>
<dbReference type="NCBIfam" id="TIGR00121">
    <property type="entry name" value="birA_ligase"/>
    <property type="match status" value="1"/>
</dbReference>
<gene>
    <name evidence="3" type="primary">birA</name>
    <name evidence="5" type="ORF">JOC95_001370</name>
</gene>
<keyword evidence="3" id="KW-0678">Repressor</keyword>
<evidence type="ECO:0000259" key="4">
    <source>
        <dbReference type="PROSITE" id="PS51733"/>
    </source>
</evidence>
<keyword evidence="3" id="KW-0804">Transcription</keyword>
<dbReference type="InterPro" id="IPR004408">
    <property type="entry name" value="Biotin_CoA_COase_ligase"/>
</dbReference>
<evidence type="ECO:0000313" key="6">
    <source>
        <dbReference type="Proteomes" id="UP000737402"/>
    </source>
</evidence>
<reference evidence="5 6" key="1">
    <citation type="submission" date="2021-01" db="EMBL/GenBank/DDBJ databases">
        <title>Genomic Encyclopedia of Type Strains, Phase IV (KMG-IV): sequencing the most valuable type-strain genomes for metagenomic binning, comparative biology and taxonomic classification.</title>
        <authorList>
            <person name="Goeker M."/>
        </authorList>
    </citation>
    <scope>NUCLEOTIDE SEQUENCE [LARGE SCALE GENOMIC DNA]</scope>
    <source>
        <strain evidence="5 6">DSM 25879</strain>
    </source>
</reference>
<dbReference type="Gene3D" id="3.30.930.10">
    <property type="entry name" value="Bira Bifunctional Protein, Domain 2"/>
    <property type="match status" value="1"/>
</dbReference>
<dbReference type="HAMAP" id="MF_00978">
    <property type="entry name" value="Bifunct_BirA"/>
    <property type="match status" value="1"/>
</dbReference>
<comment type="caution">
    <text evidence="5">The sequence shown here is derived from an EMBL/GenBank/DDBJ whole genome shotgun (WGS) entry which is preliminary data.</text>
</comment>
<dbReference type="PROSITE" id="PS51733">
    <property type="entry name" value="BPL_LPL_CATALYTIC"/>
    <property type="match status" value="1"/>
</dbReference>
<feature type="binding site" evidence="3">
    <location>
        <position position="189"/>
    </location>
    <ligand>
        <name>biotin</name>
        <dbReference type="ChEBI" id="CHEBI:57586"/>
    </ligand>
</feature>
<evidence type="ECO:0000256" key="1">
    <source>
        <dbReference type="ARBA" id="ARBA00022598"/>
    </source>
</evidence>
<dbReference type="EMBL" id="JAFBED010000002">
    <property type="protein sequence ID" value="MBM7619521.1"/>
    <property type="molecule type" value="Genomic_DNA"/>
</dbReference>
<comment type="function">
    <text evidence="3">Acts both as a biotin--[acetyl-CoA-carboxylase] ligase and a repressor.</text>
</comment>
<keyword evidence="3" id="KW-0067">ATP-binding</keyword>
<dbReference type="InterPro" id="IPR036390">
    <property type="entry name" value="WH_DNA-bd_sf"/>
</dbReference>
<dbReference type="InterPro" id="IPR036388">
    <property type="entry name" value="WH-like_DNA-bd_sf"/>
</dbReference>
<dbReference type="Pfam" id="PF02237">
    <property type="entry name" value="BPL_C"/>
    <property type="match status" value="1"/>
</dbReference>